<evidence type="ECO:0008006" key="4">
    <source>
        <dbReference type="Google" id="ProtNLM"/>
    </source>
</evidence>
<feature type="compositionally biased region" description="Low complexity" evidence="1">
    <location>
        <begin position="254"/>
        <end position="269"/>
    </location>
</feature>
<evidence type="ECO:0000256" key="1">
    <source>
        <dbReference type="SAM" id="MobiDB-lite"/>
    </source>
</evidence>
<feature type="region of interest" description="Disordered" evidence="1">
    <location>
        <begin position="105"/>
        <end position="133"/>
    </location>
</feature>
<dbReference type="EMBL" id="QEOB01000003">
    <property type="protein sequence ID" value="PVX85736.1"/>
    <property type="molecule type" value="Genomic_DNA"/>
</dbReference>
<accession>A0ABX5KS98</accession>
<protein>
    <recommendedName>
        <fullName evidence="4">RseA-like anti sigma(E) protein</fullName>
    </recommendedName>
</protein>
<feature type="region of interest" description="Disordered" evidence="1">
    <location>
        <begin position="247"/>
        <end position="278"/>
    </location>
</feature>
<sequence>MEIDLREIQALHARYAAEPVVIDLEAQVRALPAPVMLIEHASPAYWPSLRGFWDARGRIGRGALMAVGGTVLCAAMGMGVARGWERLHSGPGRAASAVAAPTPAATASLASTTPVQGADRSASAAQPPSTASRVAGMASLDIAILTREPSARSGQPQVAPTPPLSPAAADAQRALASPIRQRAAASLPSSAVQVAMPGPEATAVATVQIAASSSAEHTLIDARAEAQHKAHVAAGRSEAEIHRAAPRHLAAQHKTASASDTAKPAAAPAQRAGDVQLF</sequence>
<keyword evidence="3" id="KW-1185">Reference proteome</keyword>
<feature type="region of interest" description="Disordered" evidence="1">
    <location>
        <begin position="149"/>
        <end position="181"/>
    </location>
</feature>
<organism evidence="2 3">
    <name type="scientific">Paraburkholderia unamae</name>
    <dbReference type="NCBI Taxonomy" id="219649"/>
    <lineage>
        <taxon>Bacteria</taxon>
        <taxon>Pseudomonadati</taxon>
        <taxon>Pseudomonadota</taxon>
        <taxon>Betaproteobacteria</taxon>
        <taxon>Burkholderiales</taxon>
        <taxon>Burkholderiaceae</taxon>
        <taxon>Paraburkholderia</taxon>
    </lineage>
</organism>
<evidence type="ECO:0000313" key="2">
    <source>
        <dbReference type="EMBL" id="PVX85736.1"/>
    </source>
</evidence>
<comment type="caution">
    <text evidence="2">The sequence shown here is derived from an EMBL/GenBank/DDBJ whole genome shotgun (WGS) entry which is preliminary data.</text>
</comment>
<feature type="compositionally biased region" description="Low complexity" evidence="1">
    <location>
        <begin position="105"/>
        <end position="114"/>
    </location>
</feature>
<name>A0ABX5KS98_9BURK</name>
<dbReference type="Proteomes" id="UP000245712">
    <property type="component" value="Unassembled WGS sequence"/>
</dbReference>
<reference evidence="2 3" key="1">
    <citation type="submission" date="2018-05" db="EMBL/GenBank/DDBJ databases">
        <title>Genomic Encyclopedia of Type Strains, Phase IV (KMG-V): Genome sequencing to study the core and pangenomes of soil and plant-associated prokaryotes.</title>
        <authorList>
            <person name="Whitman W."/>
        </authorList>
    </citation>
    <scope>NUCLEOTIDE SEQUENCE [LARGE SCALE GENOMIC DNA]</scope>
    <source>
        <strain evidence="2 3">SCZa-39</strain>
    </source>
</reference>
<dbReference type="RefSeq" id="WP_116610244.1">
    <property type="nucleotide sequence ID" value="NZ_QEOB01000003.1"/>
</dbReference>
<gene>
    <name evidence="2" type="ORF">C7402_103314</name>
</gene>
<proteinExistence type="predicted"/>
<evidence type="ECO:0000313" key="3">
    <source>
        <dbReference type="Proteomes" id="UP000245712"/>
    </source>
</evidence>
<feature type="compositionally biased region" description="Low complexity" evidence="1">
    <location>
        <begin position="121"/>
        <end position="132"/>
    </location>
</feature>